<dbReference type="Proteomes" id="UP001156102">
    <property type="component" value="Unassembled WGS sequence"/>
</dbReference>
<organism evidence="1 2">
    <name type="scientific">Ectobacillus ponti</name>
    <dbReference type="NCBI Taxonomy" id="2961894"/>
    <lineage>
        <taxon>Bacteria</taxon>
        <taxon>Bacillati</taxon>
        <taxon>Bacillota</taxon>
        <taxon>Bacilli</taxon>
        <taxon>Bacillales</taxon>
        <taxon>Bacillaceae</taxon>
        <taxon>Ectobacillus</taxon>
    </lineage>
</organism>
<comment type="caution">
    <text evidence="1">The sequence shown here is derived from an EMBL/GenBank/DDBJ whole genome shotgun (WGS) entry which is preliminary data.</text>
</comment>
<dbReference type="EMBL" id="JANCLT010000005">
    <property type="protein sequence ID" value="MCP8969258.1"/>
    <property type="molecule type" value="Genomic_DNA"/>
</dbReference>
<evidence type="ECO:0000313" key="1">
    <source>
        <dbReference type="EMBL" id="MCP8969258.1"/>
    </source>
</evidence>
<name>A0AA41X8V1_9BACI</name>
<protein>
    <submittedName>
        <fullName evidence="1">Uncharacterized protein</fullName>
    </submittedName>
</protein>
<proteinExistence type="predicted"/>
<sequence length="88" mass="10172">MNKKAHEARTLLIAMMRTHETKNVKETGRKLIAMRNEVKQTLQTGTKPGGKAVTLSEKKELQKRLLYYRSELKQLVASSKIYKAEKRN</sequence>
<reference evidence="1" key="1">
    <citation type="submission" date="2022-07" db="EMBL/GenBank/DDBJ databases">
        <authorList>
            <person name="Li W.-J."/>
            <person name="Deng Q.-Q."/>
        </authorList>
    </citation>
    <scope>NUCLEOTIDE SEQUENCE</scope>
    <source>
        <strain evidence="1">SYSU M60031</strain>
    </source>
</reference>
<keyword evidence="2" id="KW-1185">Reference proteome</keyword>
<dbReference type="AlphaFoldDB" id="A0AA41X8V1"/>
<gene>
    <name evidence="1" type="ORF">NK662_11985</name>
</gene>
<accession>A0AA41X8V1</accession>
<evidence type="ECO:0000313" key="2">
    <source>
        <dbReference type="Proteomes" id="UP001156102"/>
    </source>
</evidence>
<dbReference type="RefSeq" id="WP_254759168.1">
    <property type="nucleotide sequence ID" value="NZ_JANCLT010000005.1"/>
</dbReference>